<feature type="repeat" description="PPR" evidence="2">
    <location>
        <begin position="363"/>
        <end position="397"/>
    </location>
</feature>
<dbReference type="Pfam" id="PF01535">
    <property type="entry name" value="PPR"/>
    <property type="match status" value="3"/>
</dbReference>
<dbReference type="OMA" id="LPVVMKM"/>
<dbReference type="InParanoid" id="A0A3Q7HF21"/>
<dbReference type="SUPFAM" id="SSF81901">
    <property type="entry name" value="HCP-like"/>
    <property type="match status" value="1"/>
</dbReference>
<evidence type="ECO:0000256" key="1">
    <source>
        <dbReference type="ARBA" id="ARBA00022737"/>
    </source>
</evidence>
<feature type="repeat" description="PPR" evidence="2">
    <location>
        <begin position="212"/>
        <end position="246"/>
    </location>
</feature>
<dbReference type="InterPro" id="IPR011990">
    <property type="entry name" value="TPR-like_helical_dom_sf"/>
</dbReference>
<feature type="repeat" description="PPR" evidence="2">
    <location>
        <begin position="573"/>
        <end position="607"/>
    </location>
</feature>
<dbReference type="Gramene" id="Solyc07g054480.2.1">
    <property type="protein sequence ID" value="Solyc07g054480.2.1"/>
    <property type="gene ID" value="Solyc07g054480.2"/>
</dbReference>
<feature type="repeat" description="PPR" evidence="2">
    <location>
        <begin position="538"/>
        <end position="572"/>
    </location>
</feature>
<keyword evidence="4" id="KW-1185">Reference proteome</keyword>
<feature type="repeat" description="PPR" evidence="2">
    <location>
        <begin position="177"/>
        <end position="211"/>
    </location>
</feature>
<dbReference type="PANTHER" id="PTHR45613:SF70">
    <property type="entry name" value="OS07G0472100 PROTEIN"/>
    <property type="match status" value="1"/>
</dbReference>
<proteinExistence type="predicted"/>
<dbReference type="Proteomes" id="UP000004994">
    <property type="component" value="Chromosome 7"/>
</dbReference>
<feature type="repeat" description="PPR" evidence="2">
    <location>
        <begin position="747"/>
        <end position="781"/>
    </location>
</feature>
<feature type="repeat" description="PPR" evidence="2">
    <location>
        <begin position="328"/>
        <end position="362"/>
    </location>
</feature>
<dbReference type="AlphaFoldDB" id="A0A3Q7HF21"/>
<accession>A0A3Q7HF21</accession>
<feature type="repeat" description="PPR" evidence="2">
    <location>
        <begin position="608"/>
        <end position="642"/>
    </location>
</feature>
<feature type="repeat" description="PPR" evidence="2">
    <location>
        <begin position="643"/>
        <end position="677"/>
    </location>
</feature>
<dbReference type="PANTHER" id="PTHR45613">
    <property type="entry name" value="PENTATRICOPEPTIDE REPEAT-CONTAINING PROTEIN"/>
    <property type="match status" value="1"/>
</dbReference>
<feature type="repeat" description="PPR" evidence="2">
    <location>
        <begin position="782"/>
        <end position="816"/>
    </location>
</feature>
<feature type="repeat" description="PPR" evidence="2">
    <location>
        <begin position="433"/>
        <end position="467"/>
    </location>
</feature>
<feature type="repeat" description="PPR" evidence="2">
    <location>
        <begin position="398"/>
        <end position="432"/>
    </location>
</feature>
<dbReference type="FunCoup" id="A0A3Q7HF21">
    <property type="interactions" value="1507"/>
</dbReference>
<reference evidence="3" key="1">
    <citation type="journal article" date="2012" name="Nature">
        <title>The tomato genome sequence provides insights into fleshy fruit evolution.</title>
        <authorList>
            <consortium name="Tomato Genome Consortium"/>
        </authorList>
    </citation>
    <scope>NUCLEOTIDE SEQUENCE [LARGE SCALE GENOMIC DNA]</scope>
    <source>
        <strain evidence="3">cv. Heinz 1706</strain>
    </source>
</reference>
<dbReference type="EnsemblPlants" id="Solyc07g054480.2.1">
    <property type="protein sequence ID" value="Solyc07g054480.2.1"/>
    <property type="gene ID" value="Solyc07g054480.2"/>
</dbReference>
<feature type="repeat" description="PPR" evidence="2">
    <location>
        <begin position="920"/>
        <end position="954"/>
    </location>
</feature>
<organism evidence="3">
    <name type="scientific">Solanum lycopersicum</name>
    <name type="common">Tomato</name>
    <name type="synonym">Lycopersicon esculentum</name>
    <dbReference type="NCBI Taxonomy" id="4081"/>
    <lineage>
        <taxon>Eukaryota</taxon>
        <taxon>Viridiplantae</taxon>
        <taxon>Streptophyta</taxon>
        <taxon>Embryophyta</taxon>
        <taxon>Tracheophyta</taxon>
        <taxon>Spermatophyta</taxon>
        <taxon>Magnoliopsida</taxon>
        <taxon>eudicotyledons</taxon>
        <taxon>Gunneridae</taxon>
        <taxon>Pentapetalae</taxon>
        <taxon>asterids</taxon>
        <taxon>lamiids</taxon>
        <taxon>Solanales</taxon>
        <taxon>Solanaceae</taxon>
        <taxon>Solanoideae</taxon>
        <taxon>Solaneae</taxon>
        <taxon>Solanum</taxon>
        <taxon>Solanum subgen. Lycopersicon</taxon>
    </lineage>
</organism>
<dbReference type="SUPFAM" id="SSF48452">
    <property type="entry name" value="TPR-like"/>
    <property type="match status" value="1"/>
</dbReference>
<evidence type="ECO:0000256" key="2">
    <source>
        <dbReference type="PROSITE-ProRule" id="PRU00708"/>
    </source>
</evidence>
<dbReference type="Pfam" id="PF13812">
    <property type="entry name" value="PPR_3"/>
    <property type="match status" value="2"/>
</dbReference>
<dbReference type="PaxDb" id="4081-Solyc07g054480.1.1"/>
<dbReference type="STRING" id="4081.A0A3Q7HF21"/>
<dbReference type="PROSITE" id="PS51375">
    <property type="entry name" value="PPR"/>
    <property type="match status" value="15"/>
</dbReference>
<protein>
    <submittedName>
        <fullName evidence="3">Uncharacterized protein</fullName>
    </submittedName>
</protein>
<dbReference type="Gene3D" id="1.25.40.10">
    <property type="entry name" value="Tetratricopeptide repeat domain"/>
    <property type="match status" value="8"/>
</dbReference>
<dbReference type="InterPro" id="IPR002885">
    <property type="entry name" value="PPR_rpt"/>
</dbReference>
<evidence type="ECO:0000313" key="4">
    <source>
        <dbReference type="Proteomes" id="UP000004994"/>
    </source>
</evidence>
<feature type="repeat" description="PPR" evidence="2">
    <location>
        <begin position="678"/>
        <end position="712"/>
    </location>
</feature>
<keyword evidence="1" id="KW-0677">Repeat</keyword>
<sequence>MVLQTSTSMVIGTSYETPLHSQPISSPQNLNSHFNFRVFLGFNLHSFTQKHICKSQPSSKTDHPLHINIKVLQPHKLKLKGDDKDRVLIGFKLQCHSKAEALPSRTVINGKKKGYGGILPSILRSLRTESDVEKTLNLYYGKLSPKEQTVILKEQSNWEKALRVFEWMKSQKDYVPNVIHYNVILRALGRAKKWDELRLCWIEMAKNGVFPTNNTYGMLVDVYGKAGLVKEALLWIKHMKLRGIFPDEVTMNTVVKVLKDAGEYDRADRFYKDWCTGKIELDDFDLDSIDNSEPFSLKQFLLTELFRTGGRNPSRVLEMEKTCRKPQMTATYNTLIDLYGKAGRLKDAANVFNEMLKSGVALDAVTFNTMIFICGSHGYLEEAEALLNKMEERGISPDTKTYNIFLSLYANAAKIDRALQWYRKIRRTGLFPDAVTCRAIIRTLCKQNMVQEVENVISEIESLGMYIDEHSLPVIMRMYINEGLIDRAKTIYEKCQLNGGFSSPAYAAIIDAYANKGLWEEAEDVFFGRRDKVIQKKAIAEYNVMIKAYGIAKLYDKAFSLFKGMKSQGTWPDECTYNSLIQMFCGGDLVDQAKELLAEMQGLRFKPSCSTFSALIASYVRMSRLSDAVDVFDEMSKAGVKPNEVVYGTLIDGFAEAGKFEEAMHYFRFMNDSGIQANQIILTSMIKAYSKLGSVEGAKKLYEQMKNLHGGPDIIASNCMLNLYADFGMVSEAKMLFNHLREKGQADGVTFATLIYAYKNMGMLDEAIEIAEEMKQSGLLRDCMTFNKVMACYATNGQLVECGELLHEMINRKLLPDGGTFKVLFTILKKGGFSVEAVRQLELSYREGKPYARQAVISAVYSAVGLHTFAIESCSVITQPGLGLHLFAYNVAIYVYGASSQIDEALKIFMRIQDEGLEPDIVTFINLVGCYGKAGMVEGIKRIYGQLKYGHIEPNESLYNAIIDAYSDAGRFDLADLVSQEMELDLDVKKLTESESEGVVDEVSEGGGLACYIIRVEPFGLSQKNWKNEHDHDHVWCEGGRRKRRQKWTTIYLSCLSTSNI</sequence>
<dbReference type="NCBIfam" id="TIGR00756">
    <property type="entry name" value="PPR"/>
    <property type="match status" value="13"/>
</dbReference>
<evidence type="ECO:0000313" key="3">
    <source>
        <dbReference type="EnsemblPlants" id="Solyc07g054480.2.1"/>
    </source>
</evidence>
<name>A0A3Q7HF21_SOLLC</name>
<reference evidence="3" key="2">
    <citation type="submission" date="2019-01" db="UniProtKB">
        <authorList>
            <consortium name="EnsemblPlants"/>
        </authorList>
    </citation>
    <scope>IDENTIFICATION</scope>
    <source>
        <strain evidence="3">cv. Heinz 1706</strain>
    </source>
</reference>
<feature type="repeat" description="PPR" evidence="2">
    <location>
        <begin position="885"/>
        <end position="919"/>
    </location>
</feature>
<dbReference type="Pfam" id="PF13041">
    <property type="entry name" value="PPR_2"/>
    <property type="match status" value="5"/>
</dbReference>